<dbReference type="AlphaFoldDB" id="A0A9Q9ANF6"/>
<evidence type="ECO:0000313" key="2">
    <source>
        <dbReference type="Proteomes" id="UP001056384"/>
    </source>
</evidence>
<organism evidence="1 2">
    <name type="scientific">Septoria linicola</name>
    <dbReference type="NCBI Taxonomy" id="215465"/>
    <lineage>
        <taxon>Eukaryota</taxon>
        <taxon>Fungi</taxon>
        <taxon>Dikarya</taxon>
        <taxon>Ascomycota</taxon>
        <taxon>Pezizomycotina</taxon>
        <taxon>Dothideomycetes</taxon>
        <taxon>Dothideomycetidae</taxon>
        <taxon>Mycosphaerellales</taxon>
        <taxon>Mycosphaerellaceae</taxon>
        <taxon>Septoria</taxon>
    </lineage>
</organism>
<reference evidence="1" key="1">
    <citation type="submission" date="2022-06" db="EMBL/GenBank/DDBJ databases">
        <title>Complete genome sequences of two strains of the flax pathogen Septoria linicola.</title>
        <authorList>
            <person name="Lapalu N."/>
            <person name="Simon A."/>
            <person name="Demenou B."/>
            <person name="Paumier D."/>
            <person name="Guillot M.-P."/>
            <person name="Gout L."/>
            <person name="Valade R."/>
        </authorList>
    </citation>
    <scope>NUCLEOTIDE SEQUENCE</scope>
    <source>
        <strain evidence="1">SE15195</strain>
    </source>
</reference>
<accession>A0A9Q9ANF6</accession>
<dbReference type="Proteomes" id="UP001056384">
    <property type="component" value="Chromosome 2"/>
</dbReference>
<evidence type="ECO:0000313" key="1">
    <source>
        <dbReference type="EMBL" id="USW49212.1"/>
    </source>
</evidence>
<gene>
    <name evidence="1" type="ORF">Slin15195_G025310</name>
</gene>
<name>A0A9Q9ANF6_9PEZI</name>
<dbReference type="EMBL" id="CP099419">
    <property type="protein sequence ID" value="USW49212.1"/>
    <property type="molecule type" value="Genomic_DNA"/>
</dbReference>
<protein>
    <submittedName>
        <fullName evidence="1">Uncharacterized protein</fullName>
    </submittedName>
</protein>
<sequence>MFPSPGLRLPSHGLYGREHLLARQAHDRHPSVLSLQPGGHLETFLDEHEHFRRNSDILAERFVAECPEIFPRCRFNPLREEEVREVYYVAIRELSRSSLRSSEIDITRIWLRRLERLIEVDRADARMSNEVFVHRRSNHLFRALAEVSYANRSLRIGQILHSFFLRHASQIVSTETSATIGQWCNAVLRAHMTETQRNECFRHVHRLRPDLPQSLRRYGRRGQLVAEHMERLSVEYTAEMRGFGFERPTLGYRPRSADSLAGNGGLLGPRSHSFNGRHGLISGGLLNDDLHELNEMDHANRYGLRSDRYLLQDDFEEQQLLDLSMGPRYNARLDDMRSLEEMGLLTLGDGVEDMFGRLSSHAALHFDDDFDMYGI</sequence>
<keyword evidence="2" id="KW-1185">Reference proteome</keyword>
<proteinExistence type="predicted"/>
<dbReference type="OrthoDB" id="3640596at2759"/>